<keyword evidence="3" id="KW-1185">Reference proteome</keyword>
<dbReference type="Proteomes" id="UP001208570">
    <property type="component" value="Unassembled WGS sequence"/>
</dbReference>
<organism evidence="2 3">
    <name type="scientific">Paralvinella palmiformis</name>
    <dbReference type="NCBI Taxonomy" id="53620"/>
    <lineage>
        <taxon>Eukaryota</taxon>
        <taxon>Metazoa</taxon>
        <taxon>Spiralia</taxon>
        <taxon>Lophotrochozoa</taxon>
        <taxon>Annelida</taxon>
        <taxon>Polychaeta</taxon>
        <taxon>Sedentaria</taxon>
        <taxon>Canalipalpata</taxon>
        <taxon>Terebellida</taxon>
        <taxon>Terebelliformia</taxon>
        <taxon>Alvinellidae</taxon>
        <taxon>Paralvinella</taxon>
    </lineage>
</organism>
<proteinExistence type="predicted"/>
<dbReference type="PANTHER" id="PTHR33395:SF22">
    <property type="entry name" value="REVERSE TRANSCRIPTASE DOMAIN-CONTAINING PROTEIN"/>
    <property type="match status" value="1"/>
</dbReference>
<name>A0AAD9MTV8_9ANNE</name>
<evidence type="ECO:0000313" key="2">
    <source>
        <dbReference type="EMBL" id="KAK2145612.1"/>
    </source>
</evidence>
<dbReference type="AlphaFoldDB" id="A0AAD9MTV8"/>
<comment type="caution">
    <text evidence="2">The sequence shown here is derived from an EMBL/GenBank/DDBJ whole genome shotgun (WGS) entry which is preliminary data.</text>
</comment>
<gene>
    <name evidence="2" type="ORF">LSH36_669g04021</name>
</gene>
<evidence type="ECO:0000313" key="3">
    <source>
        <dbReference type="Proteomes" id="UP001208570"/>
    </source>
</evidence>
<sequence>MVDMLKDNEYDERLEEQQRLFNKECDYYEIEDLKHVSISGNHEYSVMHINIQVPTSSDEVLQIINSLKSKRITAHDGISTRLLKQIQFAISTPLTVILNKSLENGEVPATLKLAKCRKYKKLKKKENAYNRQHQAQQEVHSMNETVELCVSVDSADNTEIGDTDDDFLPFRRNQSEEPSTSMPKHRKRARKSIISPELAATMDRTKLSDRKATFMLAATARSLGNDVNDYSINRSSICRERHKLRQDISQQLKSKFNPNTPLMAIGIENI</sequence>
<evidence type="ECO:0000256" key="1">
    <source>
        <dbReference type="SAM" id="MobiDB-lite"/>
    </source>
</evidence>
<dbReference type="EMBL" id="JAODUP010000669">
    <property type="protein sequence ID" value="KAK2145612.1"/>
    <property type="molecule type" value="Genomic_DNA"/>
</dbReference>
<feature type="region of interest" description="Disordered" evidence="1">
    <location>
        <begin position="162"/>
        <end position="190"/>
    </location>
</feature>
<accession>A0AAD9MTV8</accession>
<reference evidence="2" key="1">
    <citation type="journal article" date="2023" name="Mol. Biol. Evol.">
        <title>Third-Generation Sequencing Reveals the Adaptive Role of the Epigenome in Three Deep-Sea Polychaetes.</title>
        <authorList>
            <person name="Perez M."/>
            <person name="Aroh O."/>
            <person name="Sun Y."/>
            <person name="Lan Y."/>
            <person name="Juniper S.K."/>
            <person name="Young C.R."/>
            <person name="Angers B."/>
            <person name="Qian P.Y."/>
        </authorList>
    </citation>
    <scope>NUCLEOTIDE SEQUENCE</scope>
    <source>
        <strain evidence="2">P08H-3</strain>
    </source>
</reference>
<dbReference type="PANTHER" id="PTHR33395">
    <property type="entry name" value="TRANSCRIPTASE, PUTATIVE-RELATED-RELATED"/>
    <property type="match status" value="1"/>
</dbReference>
<protein>
    <submittedName>
        <fullName evidence="2">Uncharacterized protein</fullName>
    </submittedName>
</protein>